<dbReference type="SMART" id="SM00448">
    <property type="entry name" value="REC"/>
    <property type="match status" value="1"/>
</dbReference>
<feature type="domain" description="Response regulatory" evidence="2">
    <location>
        <begin position="4"/>
        <end position="120"/>
    </location>
</feature>
<evidence type="ECO:0000256" key="1">
    <source>
        <dbReference type="ARBA" id="ARBA00022553"/>
    </source>
</evidence>
<keyword evidence="1" id="KW-0597">Phosphoprotein</keyword>
<dbReference type="GO" id="GO:0000160">
    <property type="term" value="P:phosphorelay signal transduction system"/>
    <property type="evidence" value="ECO:0007669"/>
    <property type="project" value="InterPro"/>
</dbReference>
<dbReference type="SUPFAM" id="SSF52172">
    <property type="entry name" value="CheY-like"/>
    <property type="match status" value="1"/>
</dbReference>
<dbReference type="EMBL" id="BARS01042064">
    <property type="protein sequence ID" value="GAG39062.1"/>
    <property type="molecule type" value="Genomic_DNA"/>
</dbReference>
<dbReference type="InterPro" id="IPR011006">
    <property type="entry name" value="CheY-like_superfamily"/>
</dbReference>
<accession>X0XUY9</accession>
<comment type="caution">
    <text evidence="3">The sequence shown here is derived from an EMBL/GenBank/DDBJ whole genome shotgun (WGS) entry which is preliminary data.</text>
</comment>
<dbReference type="PANTHER" id="PTHR44591:SF3">
    <property type="entry name" value="RESPONSE REGULATORY DOMAIN-CONTAINING PROTEIN"/>
    <property type="match status" value="1"/>
</dbReference>
<sequence>MESKILVIDDEQHFLDSVKRVLNTAGFRDVELETDPANAIAIFERGDPIDLALIDVSMPGISGIEVLESIMRTSPDTECLMITAVNDAKIAVQCIKKGAYDYLLKPISRDDLVLAVNRALERKRLLGLLDIKKTSDVSHLKCV</sequence>
<gene>
    <name evidence="3" type="ORF">S01H1_63874</name>
</gene>
<dbReference type="PANTHER" id="PTHR44591">
    <property type="entry name" value="STRESS RESPONSE REGULATOR PROTEIN 1"/>
    <property type="match status" value="1"/>
</dbReference>
<reference evidence="3" key="1">
    <citation type="journal article" date="2014" name="Front. Microbiol.">
        <title>High frequency of phylogenetically diverse reductive dehalogenase-homologous genes in deep subseafloor sedimentary metagenomes.</title>
        <authorList>
            <person name="Kawai M."/>
            <person name="Futagami T."/>
            <person name="Toyoda A."/>
            <person name="Takaki Y."/>
            <person name="Nishi S."/>
            <person name="Hori S."/>
            <person name="Arai W."/>
            <person name="Tsubouchi T."/>
            <person name="Morono Y."/>
            <person name="Uchiyama I."/>
            <person name="Ito T."/>
            <person name="Fujiyama A."/>
            <person name="Inagaki F."/>
            <person name="Takami H."/>
        </authorList>
    </citation>
    <scope>NUCLEOTIDE SEQUENCE</scope>
    <source>
        <strain evidence="3">Expedition CK06-06</strain>
    </source>
</reference>
<evidence type="ECO:0000313" key="3">
    <source>
        <dbReference type="EMBL" id="GAG39062.1"/>
    </source>
</evidence>
<dbReference type="Gene3D" id="3.40.50.2300">
    <property type="match status" value="1"/>
</dbReference>
<protein>
    <recommendedName>
        <fullName evidence="2">Response regulatory domain-containing protein</fullName>
    </recommendedName>
</protein>
<dbReference type="InterPro" id="IPR050595">
    <property type="entry name" value="Bact_response_regulator"/>
</dbReference>
<dbReference type="PROSITE" id="PS50110">
    <property type="entry name" value="RESPONSE_REGULATORY"/>
    <property type="match status" value="1"/>
</dbReference>
<dbReference type="Pfam" id="PF00072">
    <property type="entry name" value="Response_reg"/>
    <property type="match status" value="1"/>
</dbReference>
<name>X0XUY9_9ZZZZ</name>
<dbReference type="InterPro" id="IPR001789">
    <property type="entry name" value="Sig_transdc_resp-reg_receiver"/>
</dbReference>
<feature type="non-terminal residue" evidence="3">
    <location>
        <position position="143"/>
    </location>
</feature>
<evidence type="ECO:0000259" key="2">
    <source>
        <dbReference type="PROSITE" id="PS50110"/>
    </source>
</evidence>
<organism evidence="3">
    <name type="scientific">marine sediment metagenome</name>
    <dbReference type="NCBI Taxonomy" id="412755"/>
    <lineage>
        <taxon>unclassified sequences</taxon>
        <taxon>metagenomes</taxon>
        <taxon>ecological metagenomes</taxon>
    </lineage>
</organism>
<dbReference type="AlphaFoldDB" id="X0XUY9"/>
<proteinExistence type="predicted"/>